<evidence type="ECO:0000313" key="2">
    <source>
        <dbReference type="Proteomes" id="UP000017404"/>
    </source>
</evidence>
<dbReference type="PATRIC" id="fig|1120928.5.peg.1118"/>
<evidence type="ECO:0000313" key="1">
    <source>
        <dbReference type="EMBL" id="ESK56324.1"/>
    </source>
</evidence>
<sequence length="71" mass="8504">MSETGRKTKRITYNLERGRLYLGKDRGNVDMNEMIRQINSPKVQEMVKTKTLYGYNGHEIRKRYGRIRLIQ</sequence>
<reference evidence="1 2" key="1">
    <citation type="submission" date="2013-10" db="EMBL/GenBank/DDBJ databases">
        <title>The Genome Sequence of Acinetobacter tjernbergiae CIP107465.</title>
        <authorList>
            <consortium name="The Broad Institute Genomics Platform"/>
            <consortium name="The Broad Institute Genome Sequencing Center for Infectious Disease"/>
            <person name="Cerqueira G."/>
            <person name="Feldgarden M."/>
            <person name="Courvalin P."/>
            <person name="Grillot-Courvalin C."/>
            <person name="Clermont D."/>
            <person name="Rocha E."/>
            <person name="Yoon E.-J."/>
            <person name="Nemec A."/>
            <person name="Young S.K."/>
            <person name="Zeng Q."/>
            <person name="Gargeya S."/>
            <person name="Fitzgerald M."/>
            <person name="Abouelleil A."/>
            <person name="Alvarado L."/>
            <person name="Berlin A.M."/>
            <person name="Chapman S.B."/>
            <person name="Gainer-Dewar J."/>
            <person name="Goldberg J."/>
            <person name="Gnerre S."/>
            <person name="Griggs A."/>
            <person name="Gujja S."/>
            <person name="Hansen M."/>
            <person name="Howarth C."/>
            <person name="Imamovic A."/>
            <person name="Ireland A."/>
            <person name="Larimer J."/>
            <person name="McCowan C."/>
            <person name="Murphy C."/>
            <person name="Pearson M."/>
            <person name="Poon T.W."/>
            <person name="Priest M."/>
            <person name="Roberts A."/>
            <person name="Saif S."/>
            <person name="Shea T."/>
            <person name="Sykes S."/>
            <person name="Wortman J."/>
            <person name="Nusbaum C."/>
            <person name="Birren B."/>
        </authorList>
    </citation>
    <scope>NUCLEOTIDE SEQUENCE [LARGE SCALE GENOMIC DNA]</scope>
    <source>
        <strain evidence="1 2">CIP 107465</strain>
    </source>
</reference>
<comment type="caution">
    <text evidence="1">The sequence shown here is derived from an EMBL/GenBank/DDBJ whole genome shotgun (WGS) entry which is preliminary data.</text>
</comment>
<protein>
    <submittedName>
        <fullName evidence="1">Uncharacterized protein</fullName>
    </submittedName>
</protein>
<organism evidence="1 2">
    <name type="scientific">Acinetobacter tjernbergiae DSM 14971 = CIP 107465</name>
    <dbReference type="NCBI Taxonomy" id="1120928"/>
    <lineage>
        <taxon>Bacteria</taxon>
        <taxon>Pseudomonadati</taxon>
        <taxon>Pseudomonadota</taxon>
        <taxon>Gammaproteobacteria</taxon>
        <taxon>Moraxellales</taxon>
        <taxon>Moraxellaceae</taxon>
        <taxon>Acinetobacter</taxon>
    </lineage>
</organism>
<dbReference type="AlphaFoldDB" id="V2W8J2"/>
<proteinExistence type="predicted"/>
<keyword evidence="2" id="KW-1185">Reference proteome</keyword>
<accession>V2W8J2</accession>
<dbReference type="RefSeq" id="WP_023274591.1">
    <property type="nucleotide sequence ID" value="NZ_AYEV01000009.1"/>
</dbReference>
<gene>
    <name evidence="1" type="ORF">F990_01090</name>
</gene>
<name>V2W8J2_9GAMM</name>
<dbReference type="EMBL" id="AYEV01000009">
    <property type="protein sequence ID" value="ESK56324.1"/>
    <property type="molecule type" value="Genomic_DNA"/>
</dbReference>
<dbReference type="Proteomes" id="UP000017404">
    <property type="component" value="Unassembled WGS sequence"/>
</dbReference>